<evidence type="ECO:0000256" key="4">
    <source>
        <dbReference type="ARBA" id="ARBA00022664"/>
    </source>
</evidence>
<feature type="compositionally biased region" description="Polar residues" evidence="8">
    <location>
        <begin position="106"/>
        <end position="128"/>
    </location>
</feature>
<reference evidence="10 11" key="1">
    <citation type="submission" date="2018-08" db="EMBL/GenBank/DDBJ databases">
        <title>Aphanomyces genome sequencing and annotation.</title>
        <authorList>
            <person name="Minardi D."/>
            <person name="Oidtmann B."/>
            <person name="Van Der Giezen M."/>
            <person name="Studholme D.J."/>
        </authorList>
    </citation>
    <scope>NUCLEOTIDE SEQUENCE [LARGE SCALE GENOMIC DNA]</scope>
    <source>
        <strain evidence="10 11">NJM0002</strain>
    </source>
</reference>
<organism evidence="10 11">
    <name type="scientific">Aphanomyces invadans</name>
    <dbReference type="NCBI Taxonomy" id="157072"/>
    <lineage>
        <taxon>Eukaryota</taxon>
        <taxon>Sar</taxon>
        <taxon>Stramenopiles</taxon>
        <taxon>Oomycota</taxon>
        <taxon>Saprolegniomycetes</taxon>
        <taxon>Saprolegniales</taxon>
        <taxon>Verrucalvaceae</taxon>
        <taxon>Aphanomyces</taxon>
    </lineage>
</organism>
<dbReference type="SUPFAM" id="SSF158230">
    <property type="entry name" value="PRP4-like"/>
    <property type="match status" value="1"/>
</dbReference>
<keyword evidence="11" id="KW-1185">Reference proteome</keyword>
<evidence type="ECO:0000256" key="3">
    <source>
        <dbReference type="ARBA" id="ARBA00018242"/>
    </source>
</evidence>
<evidence type="ECO:0000256" key="1">
    <source>
        <dbReference type="ARBA" id="ARBA00004123"/>
    </source>
</evidence>
<comment type="caution">
    <text evidence="10">The sequence shown here is derived from an EMBL/GenBank/DDBJ whole genome shotgun (WGS) entry which is preliminary data.</text>
</comment>
<gene>
    <name evidence="10" type="ORF">DYB32_001807</name>
</gene>
<feature type="region of interest" description="Disordered" evidence="8">
    <location>
        <begin position="75"/>
        <end position="128"/>
    </location>
</feature>
<dbReference type="InterPro" id="IPR036285">
    <property type="entry name" value="PRP4-like_sf"/>
</dbReference>
<comment type="subcellular location">
    <subcellularLocation>
        <location evidence="1">Nucleus</location>
    </subcellularLocation>
</comment>
<proteinExistence type="inferred from homology"/>
<dbReference type="PANTHER" id="PTHR13007">
    <property type="entry name" value="PRE-MRNA SPLICING FACTOR-RELATED"/>
    <property type="match status" value="1"/>
</dbReference>
<feature type="compositionally biased region" description="Basic and acidic residues" evidence="8">
    <location>
        <begin position="75"/>
        <end position="93"/>
    </location>
</feature>
<dbReference type="AlphaFoldDB" id="A0A3R6W1V7"/>
<dbReference type="SMART" id="SM00500">
    <property type="entry name" value="SFM"/>
    <property type="match status" value="1"/>
</dbReference>
<name>A0A3R6W1V7_9STRA</name>
<dbReference type="EMBL" id="QUSY01000089">
    <property type="protein sequence ID" value="RHY33166.1"/>
    <property type="molecule type" value="Genomic_DNA"/>
</dbReference>
<sequence length="350" mass="39668">MLVIRYPYNFGRIRNPSVRVKQQEATMEQIQAQMAALKRQREEAKAVALGGAPVKKKYLRRGEIEAALEEKERMEAAAAAERAEQEQNAKDGETTNARISSDGAKETSQASTTVAEDTTQDRNTSQQAQLNLSLSEIKKRLRNLGHPVTLFGETAQDRANRLEALIHSTQGGEMEIQADKDDKEVETEENKDENSDEMIVYRYFKSMLSQWELALGQRPETVKRTAQGKIATRTMKQCKDYIRPLFRLCKHHEVPDDILRNLLDIVRYCESGEFVQANDAYIKMAIGNAAWPIGVTMVGIHERTGREKINSNKQAHVMNNELQRKYLTSVKRLISYAQSISNVAPSKKVL</sequence>
<protein>
    <recommendedName>
        <fullName evidence="3">Pre-mRNA-splicing factor 18</fullName>
    </recommendedName>
</protein>
<dbReference type="Pfam" id="PF08799">
    <property type="entry name" value="PRP4"/>
    <property type="match status" value="1"/>
</dbReference>
<dbReference type="Pfam" id="PF02840">
    <property type="entry name" value="Prp18"/>
    <property type="match status" value="1"/>
</dbReference>
<dbReference type="GO" id="GO:0005682">
    <property type="term" value="C:U5 snRNP"/>
    <property type="evidence" value="ECO:0007669"/>
    <property type="project" value="TreeGrafter"/>
</dbReference>
<accession>A0A3R6W1V7</accession>
<dbReference type="SUPFAM" id="SSF47938">
    <property type="entry name" value="Functional domain of the splicing factor Prp18"/>
    <property type="match status" value="1"/>
</dbReference>
<comment type="similarity">
    <text evidence="2">Belongs to the PRP18 family.</text>
</comment>
<dbReference type="PANTHER" id="PTHR13007:SF19">
    <property type="entry name" value="PRE-MRNA-SPLICING FACTOR 18"/>
    <property type="match status" value="1"/>
</dbReference>
<dbReference type="FunFam" id="1.20.940.10:FF:000013">
    <property type="entry name" value="Pre-mRNA-splicing factor 18"/>
    <property type="match status" value="1"/>
</dbReference>
<dbReference type="VEuPathDB" id="FungiDB:H310_10370"/>
<keyword evidence="7" id="KW-0539">Nucleus</keyword>
<keyword evidence="4" id="KW-0507">mRNA processing</keyword>
<dbReference type="Gene3D" id="1.20.940.10">
    <property type="entry name" value="Functional domain of the splicing factor Prp18"/>
    <property type="match status" value="1"/>
</dbReference>
<evidence type="ECO:0000256" key="8">
    <source>
        <dbReference type="SAM" id="MobiDB-lite"/>
    </source>
</evidence>
<dbReference type="GO" id="GO:0071021">
    <property type="term" value="C:U2-type post-spliceosomal complex"/>
    <property type="evidence" value="ECO:0007669"/>
    <property type="project" value="TreeGrafter"/>
</dbReference>
<evidence type="ECO:0000313" key="11">
    <source>
        <dbReference type="Proteomes" id="UP000285060"/>
    </source>
</evidence>
<evidence type="ECO:0000256" key="5">
    <source>
        <dbReference type="ARBA" id="ARBA00022728"/>
    </source>
</evidence>
<evidence type="ECO:0000256" key="7">
    <source>
        <dbReference type="ARBA" id="ARBA00023242"/>
    </source>
</evidence>
<dbReference type="GO" id="GO:0046540">
    <property type="term" value="C:U4/U6 x U5 tri-snRNP complex"/>
    <property type="evidence" value="ECO:0007669"/>
    <property type="project" value="TreeGrafter"/>
</dbReference>
<feature type="domain" description="Pre-mRNA processing factor 4 (PRP4)-like" evidence="9">
    <location>
        <begin position="132"/>
        <end position="186"/>
    </location>
</feature>
<evidence type="ECO:0000313" key="10">
    <source>
        <dbReference type="EMBL" id="RHY33166.1"/>
    </source>
</evidence>
<evidence type="ECO:0000256" key="2">
    <source>
        <dbReference type="ARBA" id="ARBA00008137"/>
    </source>
</evidence>
<dbReference type="InterPro" id="IPR004098">
    <property type="entry name" value="Prp18"/>
</dbReference>
<keyword evidence="5" id="KW-0747">Spliceosome</keyword>
<dbReference type="GO" id="GO:0000350">
    <property type="term" value="P:generation of catalytic spliceosome for second transesterification step"/>
    <property type="evidence" value="ECO:0007669"/>
    <property type="project" value="TreeGrafter"/>
</dbReference>
<evidence type="ECO:0000259" key="9">
    <source>
        <dbReference type="SMART" id="SM00500"/>
    </source>
</evidence>
<keyword evidence="6" id="KW-0508">mRNA splicing</keyword>
<dbReference type="InterPro" id="IPR014906">
    <property type="entry name" value="PRP4-like"/>
</dbReference>
<evidence type="ECO:0000256" key="6">
    <source>
        <dbReference type="ARBA" id="ARBA00023187"/>
    </source>
</evidence>
<dbReference type="Proteomes" id="UP000285060">
    <property type="component" value="Unassembled WGS sequence"/>
</dbReference>
<dbReference type="InterPro" id="IPR039979">
    <property type="entry name" value="PRPF18"/>
</dbReference>